<dbReference type="AlphaFoldDB" id="A0A6A4LP61"/>
<gene>
    <name evidence="4" type="ORF">C3L33_11731</name>
</gene>
<evidence type="ECO:0000256" key="1">
    <source>
        <dbReference type="ARBA" id="ARBA00010049"/>
    </source>
</evidence>
<accession>A0A6A4LP61</accession>
<name>A0A6A4LP61_9ERIC</name>
<dbReference type="OrthoDB" id="1710057at2759"/>
<dbReference type="EMBL" id="QEFC01001729">
    <property type="protein sequence ID" value="KAE9456357.1"/>
    <property type="molecule type" value="Genomic_DNA"/>
</dbReference>
<dbReference type="PANTHER" id="PTHR31614:SF2">
    <property type="entry name" value="F28N24.16 PROTEIN"/>
    <property type="match status" value="1"/>
</dbReference>
<protein>
    <submittedName>
        <fullName evidence="4">Uncharacterized protein</fullName>
    </submittedName>
</protein>
<feature type="signal peptide" evidence="3">
    <location>
        <begin position="1"/>
        <end position="23"/>
    </location>
</feature>
<organism evidence="4 5">
    <name type="scientific">Rhododendron williamsianum</name>
    <dbReference type="NCBI Taxonomy" id="262921"/>
    <lineage>
        <taxon>Eukaryota</taxon>
        <taxon>Viridiplantae</taxon>
        <taxon>Streptophyta</taxon>
        <taxon>Embryophyta</taxon>
        <taxon>Tracheophyta</taxon>
        <taxon>Spermatophyta</taxon>
        <taxon>Magnoliopsida</taxon>
        <taxon>eudicotyledons</taxon>
        <taxon>Gunneridae</taxon>
        <taxon>Pentapetalae</taxon>
        <taxon>asterids</taxon>
        <taxon>Ericales</taxon>
        <taxon>Ericaceae</taxon>
        <taxon>Ericoideae</taxon>
        <taxon>Rhodoreae</taxon>
        <taxon>Rhododendron</taxon>
    </lineage>
</organism>
<evidence type="ECO:0000313" key="4">
    <source>
        <dbReference type="EMBL" id="KAE9456357.1"/>
    </source>
</evidence>
<reference evidence="4 5" key="1">
    <citation type="journal article" date="2019" name="Genome Biol. Evol.">
        <title>The Rhododendron genome and chromosomal organization provide insight into shared whole-genome duplications across the heath family (Ericaceae).</title>
        <authorList>
            <person name="Soza V.L."/>
            <person name="Lindsley D."/>
            <person name="Waalkes A."/>
            <person name="Ramage E."/>
            <person name="Patwardhan R.P."/>
            <person name="Burton J.N."/>
            <person name="Adey A."/>
            <person name="Kumar A."/>
            <person name="Qiu R."/>
            <person name="Shendure J."/>
            <person name="Hall B."/>
        </authorList>
    </citation>
    <scope>NUCLEOTIDE SEQUENCE [LARGE SCALE GENOMIC DNA]</scope>
    <source>
        <strain evidence="4">RSF 1966-606</strain>
    </source>
</reference>
<evidence type="ECO:0000256" key="3">
    <source>
        <dbReference type="SAM" id="SignalP"/>
    </source>
</evidence>
<evidence type="ECO:0000313" key="5">
    <source>
        <dbReference type="Proteomes" id="UP000428333"/>
    </source>
</evidence>
<dbReference type="Proteomes" id="UP000428333">
    <property type="component" value="Linkage Group LG07"/>
</dbReference>
<dbReference type="Pfam" id="PF01190">
    <property type="entry name" value="Pollen_Ole_e_1"/>
    <property type="match status" value="1"/>
</dbReference>
<sequence>MAKTVALIAFALGLLAIAGSVQGIIDNSGKFIKEDKFDVDYRNRSSVESIRAVVCATCKLNSKTDFKASKRAELEIKCRNRKSGMVTYIQPFLADNGGFYKTYVENGHHDDLCMVRVVASPDPRCNVKVPGFRSARITLGNFNNISDPNRYTVHFEKLLGFMNNEALPNCRKVRSKRGNLIPAITRA</sequence>
<dbReference type="InterPro" id="IPR006041">
    <property type="entry name" value="Pollen_Ole_e1_allergen"/>
</dbReference>
<keyword evidence="2" id="KW-1015">Disulfide bond</keyword>
<feature type="non-terminal residue" evidence="4">
    <location>
        <position position="1"/>
    </location>
</feature>
<feature type="chain" id="PRO_5025424782" evidence="3">
    <location>
        <begin position="24"/>
        <end position="187"/>
    </location>
</feature>
<dbReference type="PANTHER" id="PTHR31614">
    <property type="entry name" value="PROTEIN DOWNSTREAM OF FLC-RELATED"/>
    <property type="match status" value="1"/>
</dbReference>
<keyword evidence="5" id="KW-1185">Reference proteome</keyword>
<proteinExistence type="inferred from homology"/>
<keyword evidence="3" id="KW-0732">Signal</keyword>
<comment type="similarity">
    <text evidence="1">Belongs to the Ole e I family.</text>
</comment>
<comment type="caution">
    <text evidence="4">The sequence shown here is derived from an EMBL/GenBank/DDBJ whole genome shotgun (WGS) entry which is preliminary data.</text>
</comment>
<evidence type="ECO:0000256" key="2">
    <source>
        <dbReference type="ARBA" id="ARBA00023157"/>
    </source>
</evidence>